<sequence length="130" mass="13372">MKKLMMVAALAALGACSQQAEKTAEAEAAPVLETVTAPADLTTIAGDYDVKMADGTMATTRINADGTYVGSSPDGKEIKGKFARKDGKDCFDPDGDEAEVCWTSTALTADGSYTSTAPDGVTVTVTPAKK</sequence>
<gene>
    <name evidence="2" type="ORF">EUU25_15705</name>
</gene>
<keyword evidence="3" id="KW-1185">Reference proteome</keyword>
<evidence type="ECO:0000313" key="2">
    <source>
        <dbReference type="EMBL" id="QGY81934.1"/>
    </source>
</evidence>
<evidence type="ECO:0008006" key="4">
    <source>
        <dbReference type="Google" id="ProtNLM"/>
    </source>
</evidence>
<dbReference type="RefSeq" id="WP_158902640.1">
    <property type="nucleotide sequence ID" value="NZ_CP035733.1"/>
</dbReference>
<keyword evidence="1" id="KW-0732">Signal</keyword>
<proteinExistence type="predicted"/>
<feature type="chain" id="PRO_5026193542" description="Lipoprotein" evidence="1">
    <location>
        <begin position="21"/>
        <end position="130"/>
    </location>
</feature>
<dbReference type="Proteomes" id="UP000428803">
    <property type="component" value="Chromosome"/>
</dbReference>
<accession>A0A6I6LAX0</accession>
<dbReference type="OrthoDB" id="7450772at2"/>
<dbReference type="PROSITE" id="PS51257">
    <property type="entry name" value="PROKAR_LIPOPROTEIN"/>
    <property type="match status" value="1"/>
</dbReference>
<reference evidence="3" key="1">
    <citation type="submission" date="2019-01" db="EMBL/GenBank/DDBJ databases">
        <title>Sphingorhabdus lacus sp.nov., isolated from an oligotrophic freshwater lake.</title>
        <authorList>
            <person name="Park M."/>
        </authorList>
    </citation>
    <scope>NUCLEOTIDE SEQUENCE [LARGE SCALE GENOMIC DNA]</scope>
    <source>
        <strain evidence="3">IMCC1753</strain>
    </source>
</reference>
<feature type="signal peptide" evidence="1">
    <location>
        <begin position="1"/>
        <end position="20"/>
    </location>
</feature>
<dbReference type="EMBL" id="CP035733">
    <property type="protein sequence ID" value="QGY81934.1"/>
    <property type="molecule type" value="Genomic_DNA"/>
</dbReference>
<dbReference type="AlphaFoldDB" id="A0A6I6LAX0"/>
<evidence type="ECO:0000313" key="3">
    <source>
        <dbReference type="Proteomes" id="UP000428803"/>
    </source>
</evidence>
<dbReference type="KEGG" id="slaa:EUU25_15705"/>
<evidence type="ECO:0000256" key="1">
    <source>
        <dbReference type="SAM" id="SignalP"/>
    </source>
</evidence>
<name>A0A6I6LAX0_9SPHN</name>
<protein>
    <recommendedName>
        <fullName evidence="4">Lipoprotein</fullName>
    </recommendedName>
</protein>
<organism evidence="2 3">
    <name type="scientific">Sphingorhabdus lacus</name>
    <dbReference type="NCBI Taxonomy" id="392610"/>
    <lineage>
        <taxon>Bacteria</taxon>
        <taxon>Pseudomonadati</taxon>
        <taxon>Pseudomonadota</taxon>
        <taxon>Alphaproteobacteria</taxon>
        <taxon>Sphingomonadales</taxon>
        <taxon>Sphingomonadaceae</taxon>
        <taxon>Sphingorhabdus</taxon>
    </lineage>
</organism>